<reference evidence="1" key="1">
    <citation type="submission" date="2022-12" db="EMBL/GenBank/DDBJ databases">
        <authorList>
            <person name="Petersen C."/>
        </authorList>
    </citation>
    <scope>NUCLEOTIDE SEQUENCE</scope>
    <source>
        <strain evidence="1">IBT 30728</strain>
    </source>
</reference>
<dbReference type="Proteomes" id="UP001148312">
    <property type="component" value="Unassembled WGS sequence"/>
</dbReference>
<name>A0A9W9X6C9_9EURO</name>
<proteinExistence type="predicted"/>
<accession>A0A9W9X6C9</accession>
<keyword evidence="2" id="KW-1185">Reference proteome</keyword>
<gene>
    <name evidence="1" type="ORF">N7539_005115</name>
</gene>
<dbReference type="AlphaFoldDB" id="A0A9W9X6C9"/>
<dbReference type="RefSeq" id="XP_056789911.1">
    <property type="nucleotide sequence ID" value="XM_056934717.1"/>
</dbReference>
<protein>
    <submittedName>
        <fullName evidence="1">Uncharacterized protein</fullName>
    </submittedName>
</protein>
<sequence>MYRGKSRGEEVEIGALQKVRSWARVSAPGRSAFPPQEVEQPPEMIIMYTVRSLVPIAFSFGRDFWYSTVAGAVIRPRWQSLGL</sequence>
<reference evidence="1" key="2">
    <citation type="journal article" date="2023" name="IMA Fungus">
        <title>Comparative genomic study of the Penicillium genus elucidates a diverse pangenome and 15 lateral gene transfer events.</title>
        <authorList>
            <person name="Petersen C."/>
            <person name="Sorensen T."/>
            <person name="Nielsen M.R."/>
            <person name="Sondergaard T.E."/>
            <person name="Sorensen J.L."/>
            <person name="Fitzpatrick D.A."/>
            <person name="Frisvad J.C."/>
            <person name="Nielsen K.L."/>
        </authorList>
    </citation>
    <scope>NUCLEOTIDE SEQUENCE</scope>
    <source>
        <strain evidence="1">IBT 30728</strain>
    </source>
</reference>
<organism evidence="1 2">
    <name type="scientific">Penicillium diatomitis</name>
    <dbReference type="NCBI Taxonomy" id="2819901"/>
    <lineage>
        <taxon>Eukaryota</taxon>
        <taxon>Fungi</taxon>
        <taxon>Dikarya</taxon>
        <taxon>Ascomycota</taxon>
        <taxon>Pezizomycotina</taxon>
        <taxon>Eurotiomycetes</taxon>
        <taxon>Eurotiomycetidae</taxon>
        <taxon>Eurotiales</taxon>
        <taxon>Aspergillaceae</taxon>
        <taxon>Penicillium</taxon>
    </lineage>
</organism>
<evidence type="ECO:0000313" key="1">
    <source>
        <dbReference type="EMBL" id="KAJ5485127.1"/>
    </source>
</evidence>
<dbReference type="EMBL" id="JAPWDQ010000005">
    <property type="protein sequence ID" value="KAJ5485127.1"/>
    <property type="molecule type" value="Genomic_DNA"/>
</dbReference>
<dbReference type="GeneID" id="81624966"/>
<comment type="caution">
    <text evidence="1">The sequence shown here is derived from an EMBL/GenBank/DDBJ whole genome shotgun (WGS) entry which is preliminary data.</text>
</comment>
<evidence type="ECO:0000313" key="2">
    <source>
        <dbReference type="Proteomes" id="UP001148312"/>
    </source>
</evidence>